<proteinExistence type="predicted"/>
<dbReference type="EMBL" id="FWEV01000137">
    <property type="protein sequence ID" value="SLM30411.1"/>
    <property type="molecule type" value="Genomic_DNA"/>
</dbReference>
<reference evidence="8 9" key="1">
    <citation type="submission" date="2017-03" db="EMBL/GenBank/DDBJ databases">
        <authorList>
            <person name="Afonso C.L."/>
            <person name="Miller P.J."/>
            <person name="Scott M.A."/>
            <person name="Spackman E."/>
            <person name="Goraichik I."/>
            <person name="Dimitrov K.M."/>
            <person name="Suarez D.L."/>
            <person name="Swayne D.E."/>
        </authorList>
    </citation>
    <scope>NUCLEOTIDE SEQUENCE [LARGE SCALE GENOMIC DNA]</scope>
    <source>
        <strain evidence="8">PRJEB14757</strain>
    </source>
</reference>
<keyword evidence="2" id="KW-0949">S-adenosyl-L-methionine</keyword>
<dbReference type="SMART" id="SM00729">
    <property type="entry name" value="Elp3"/>
    <property type="match status" value="1"/>
</dbReference>
<dbReference type="PROSITE" id="PS51332">
    <property type="entry name" value="B12_BINDING"/>
    <property type="match status" value="1"/>
</dbReference>
<gene>
    <name evidence="8" type="ORF">MTBBW1_2210015</name>
</gene>
<name>A0A1W1HD34_9BACT</name>
<dbReference type="PANTHER" id="PTHR43409:SF16">
    <property type="entry name" value="SLR0320 PROTEIN"/>
    <property type="match status" value="1"/>
</dbReference>
<dbReference type="InterPro" id="IPR034466">
    <property type="entry name" value="Methyltransferase_Class_B"/>
</dbReference>
<dbReference type="GO" id="GO:0051539">
    <property type="term" value="F:4 iron, 4 sulfur cluster binding"/>
    <property type="evidence" value="ECO:0007669"/>
    <property type="project" value="UniProtKB-KW"/>
</dbReference>
<dbReference type="RefSeq" id="WP_222424156.1">
    <property type="nucleotide sequence ID" value="NZ_LT828560.1"/>
</dbReference>
<dbReference type="Pfam" id="PF02310">
    <property type="entry name" value="B12-binding"/>
    <property type="match status" value="1"/>
</dbReference>
<comment type="cofactor">
    <cofactor evidence="1">
        <name>[4Fe-4S] cluster</name>
        <dbReference type="ChEBI" id="CHEBI:49883"/>
    </cofactor>
</comment>
<dbReference type="CDD" id="cd01335">
    <property type="entry name" value="Radical_SAM"/>
    <property type="match status" value="1"/>
</dbReference>
<protein>
    <submittedName>
        <fullName evidence="8">Uncharacterized protein</fullName>
    </submittedName>
</protein>
<dbReference type="InterPro" id="IPR006158">
    <property type="entry name" value="Cobalamin-bd"/>
</dbReference>
<keyword evidence="4" id="KW-0408">Iron</keyword>
<dbReference type="GO" id="GO:0005829">
    <property type="term" value="C:cytosol"/>
    <property type="evidence" value="ECO:0007669"/>
    <property type="project" value="TreeGrafter"/>
</dbReference>
<dbReference type="GO" id="GO:0003824">
    <property type="term" value="F:catalytic activity"/>
    <property type="evidence" value="ECO:0007669"/>
    <property type="project" value="InterPro"/>
</dbReference>
<keyword evidence="3" id="KW-0479">Metal-binding</keyword>
<dbReference type="InterPro" id="IPR058240">
    <property type="entry name" value="rSAM_sf"/>
</dbReference>
<dbReference type="InterPro" id="IPR007197">
    <property type="entry name" value="rSAM"/>
</dbReference>
<evidence type="ECO:0000256" key="2">
    <source>
        <dbReference type="ARBA" id="ARBA00022691"/>
    </source>
</evidence>
<sequence length="526" mass="60426">MKIWILNPPYFKHFSRPQRSPAVTKSGTVYYPIWLAGCTGVLEEAGHDVTLTDAPARGYDLEYILEMSKELAPSLIVVDTSTPSINNDLTVCKRIREKLPHAFIVLVGTHASALPHETLLQCDAVNAVARKEYELTIDELAKYLCKSSWPLENGYIKNSHIEPLSSIKGLSFCALPENSTLMEPAIAEKNDNDYSTKPVILHNPDRPFIEDLDTLPWVSKIYQKHLCMEDYFNPNTLFPMATIMTSRGCPFRCSFCVYPQTITGRRFRFRSVEDVVDEMEYIQKNIPKIKAIFFEDDTMSANRKRCIALSREIIKRGIKLPWTTNSRIDPDLETLKIMKKAGCRSLCVGFESGEQRILNGMHKGTRKEKMFRFMKDAKKAGILIHGCFMVGFPGEGRSDIKKTIELSMKLKPDTVQFYPVMVYPGTEAYSEYMGKGWITAEKYENWLTPEGLHNCVVRNEALSSQKLVDICNDARREFYLRPRYIAYKLFQIIRHPSEATRTLKAFRTFFRHLGIFPKLDILSRFK</sequence>
<dbReference type="STRING" id="1246637.MTBBW1_2210015"/>
<dbReference type="SFLD" id="SFLDG01082">
    <property type="entry name" value="B12-binding_domain_containing"/>
    <property type="match status" value="1"/>
</dbReference>
<dbReference type="PANTHER" id="PTHR43409">
    <property type="entry name" value="ANAEROBIC MAGNESIUM-PROTOPORPHYRIN IX MONOMETHYL ESTER CYCLASE-RELATED"/>
    <property type="match status" value="1"/>
</dbReference>
<evidence type="ECO:0000256" key="4">
    <source>
        <dbReference type="ARBA" id="ARBA00023004"/>
    </source>
</evidence>
<dbReference type="InterPro" id="IPR006638">
    <property type="entry name" value="Elp3/MiaA/NifB-like_rSAM"/>
</dbReference>
<dbReference type="Gene3D" id="3.40.50.280">
    <property type="entry name" value="Cobalamin-binding domain"/>
    <property type="match status" value="1"/>
</dbReference>
<dbReference type="AlphaFoldDB" id="A0A1W1HD34"/>
<dbReference type="GO" id="GO:0031419">
    <property type="term" value="F:cobalamin binding"/>
    <property type="evidence" value="ECO:0007669"/>
    <property type="project" value="InterPro"/>
</dbReference>
<evidence type="ECO:0000256" key="5">
    <source>
        <dbReference type="ARBA" id="ARBA00023014"/>
    </source>
</evidence>
<evidence type="ECO:0000259" key="7">
    <source>
        <dbReference type="PROSITE" id="PS51918"/>
    </source>
</evidence>
<evidence type="ECO:0000256" key="1">
    <source>
        <dbReference type="ARBA" id="ARBA00001966"/>
    </source>
</evidence>
<keyword evidence="5" id="KW-0411">Iron-sulfur</keyword>
<dbReference type="InterPro" id="IPR023404">
    <property type="entry name" value="rSAM_horseshoe"/>
</dbReference>
<keyword evidence="9" id="KW-1185">Reference proteome</keyword>
<evidence type="ECO:0000256" key="3">
    <source>
        <dbReference type="ARBA" id="ARBA00022723"/>
    </source>
</evidence>
<dbReference type="SUPFAM" id="SSF102114">
    <property type="entry name" value="Radical SAM enzymes"/>
    <property type="match status" value="1"/>
</dbReference>
<organism evidence="8 9">
    <name type="scientific">Desulfamplus magnetovallimortis</name>
    <dbReference type="NCBI Taxonomy" id="1246637"/>
    <lineage>
        <taxon>Bacteria</taxon>
        <taxon>Pseudomonadati</taxon>
        <taxon>Thermodesulfobacteriota</taxon>
        <taxon>Desulfobacteria</taxon>
        <taxon>Desulfobacterales</taxon>
        <taxon>Desulfobacteraceae</taxon>
        <taxon>Desulfamplus</taxon>
    </lineage>
</organism>
<dbReference type="SFLD" id="SFLDG01123">
    <property type="entry name" value="methyltransferase_(Class_B)"/>
    <property type="match status" value="1"/>
</dbReference>
<dbReference type="Proteomes" id="UP000191931">
    <property type="component" value="Unassembled WGS sequence"/>
</dbReference>
<evidence type="ECO:0000259" key="6">
    <source>
        <dbReference type="PROSITE" id="PS51332"/>
    </source>
</evidence>
<dbReference type="SFLD" id="SFLDS00029">
    <property type="entry name" value="Radical_SAM"/>
    <property type="match status" value="1"/>
</dbReference>
<dbReference type="InterPro" id="IPR051198">
    <property type="entry name" value="BchE-like"/>
</dbReference>
<evidence type="ECO:0000313" key="8">
    <source>
        <dbReference type="EMBL" id="SLM30411.1"/>
    </source>
</evidence>
<evidence type="ECO:0000313" key="9">
    <source>
        <dbReference type="Proteomes" id="UP000191931"/>
    </source>
</evidence>
<feature type="domain" description="Radical SAM core" evidence="7">
    <location>
        <begin position="235"/>
        <end position="459"/>
    </location>
</feature>
<dbReference type="PROSITE" id="PS51918">
    <property type="entry name" value="RADICAL_SAM"/>
    <property type="match status" value="1"/>
</dbReference>
<feature type="domain" description="B12-binding" evidence="6">
    <location>
        <begin position="17"/>
        <end position="151"/>
    </location>
</feature>
<dbReference type="Pfam" id="PF04055">
    <property type="entry name" value="Radical_SAM"/>
    <property type="match status" value="1"/>
</dbReference>
<dbReference type="GO" id="GO:0046872">
    <property type="term" value="F:metal ion binding"/>
    <property type="evidence" value="ECO:0007669"/>
    <property type="project" value="UniProtKB-KW"/>
</dbReference>
<accession>A0A1W1HD34</accession>
<dbReference type="Gene3D" id="3.80.30.20">
    <property type="entry name" value="tm_1862 like domain"/>
    <property type="match status" value="1"/>
</dbReference>